<evidence type="ECO:0000259" key="3">
    <source>
        <dbReference type="PROSITE" id="PS50930"/>
    </source>
</evidence>
<dbReference type="GO" id="GO:0000156">
    <property type="term" value="F:phosphorelay response regulator activity"/>
    <property type="evidence" value="ECO:0007669"/>
    <property type="project" value="InterPro"/>
</dbReference>
<dbReference type="STRING" id="563176.SAMN04488090_0202"/>
<evidence type="ECO:0000259" key="2">
    <source>
        <dbReference type="PROSITE" id="PS50110"/>
    </source>
</evidence>
<dbReference type="SUPFAM" id="SSF52172">
    <property type="entry name" value="CheY-like"/>
    <property type="match status" value="1"/>
</dbReference>
<feature type="modified residue" description="4-aspartylphosphate" evidence="1">
    <location>
        <position position="55"/>
    </location>
</feature>
<dbReference type="PANTHER" id="PTHR37299">
    <property type="entry name" value="TRANSCRIPTIONAL REGULATOR-RELATED"/>
    <property type="match status" value="1"/>
</dbReference>
<dbReference type="PROSITE" id="PS50110">
    <property type="entry name" value="RESPONSE_REGULATORY"/>
    <property type="match status" value="1"/>
</dbReference>
<dbReference type="Pfam" id="PF00072">
    <property type="entry name" value="Response_reg"/>
    <property type="match status" value="1"/>
</dbReference>
<feature type="domain" description="Response regulatory" evidence="2">
    <location>
        <begin position="4"/>
        <end position="115"/>
    </location>
</feature>
<accession>A0A1G9HTN7</accession>
<dbReference type="AlphaFoldDB" id="A0A1G9HTN7"/>
<dbReference type="Gene3D" id="2.40.50.1020">
    <property type="entry name" value="LytTr DNA-binding domain"/>
    <property type="match status" value="1"/>
</dbReference>
<dbReference type="Gene3D" id="3.40.50.2300">
    <property type="match status" value="1"/>
</dbReference>
<dbReference type="SMART" id="SM00850">
    <property type="entry name" value="LytTR"/>
    <property type="match status" value="1"/>
</dbReference>
<dbReference type="RefSeq" id="WP_093196611.1">
    <property type="nucleotide sequence ID" value="NZ_FNGS01000001.1"/>
</dbReference>
<keyword evidence="5" id="KW-1185">Reference proteome</keyword>
<name>A0A1G9HTN7_9BACT</name>
<dbReference type="OrthoDB" id="1646880at2"/>
<evidence type="ECO:0000256" key="1">
    <source>
        <dbReference type="PROSITE-ProRule" id="PRU00169"/>
    </source>
</evidence>
<dbReference type="Pfam" id="PF04397">
    <property type="entry name" value="LytTR"/>
    <property type="match status" value="1"/>
</dbReference>
<dbReference type="GO" id="GO:0003677">
    <property type="term" value="F:DNA binding"/>
    <property type="evidence" value="ECO:0007669"/>
    <property type="project" value="InterPro"/>
</dbReference>
<reference evidence="4 5" key="1">
    <citation type="submission" date="2016-10" db="EMBL/GenBank/DDBJ databases">
        <authorList>
            <person name="de Groot N.N."/>
        </authorList>
    </citation>
    <scope>NUCLEOTIDE SEQUENCE [LARGE SCALE GENOMIC DNA]</scope>
    <source>
        <strain evidence="4 5">DSM 21668</strain>
    </source>
</reference>
<dbReference type="PROSITE" id="PS50930">
    <property type="entry name" value="HTH_LYTTR"/>
    <property type="match status" value="1"/>
</dbReference>
<evidence type="ECO:0000313" key="5">
    <source>
        <dbReference type="Proteomes" id="UP000198901"/>
    </source>
</evidence>
<dbReference type="EMBL" id="FNGS01000001">
    <property type="protein sequence ID" value="SDL16331.1"/>
    <property type="molecule type" value="Genomic_DNA"/>
</dbReference>
<dbReference type="PANTHER" id="PTHR37299:SF1">
    <property type="entry name" value="STAGE 0 SPORULATION PROTEIN A HOMOLOG"/>
    <property type="match status" value="1"/>
</dbReference>
<evidence type="ECO:0000313" key="4">
    <source>
        <dbReference type="EMBL" id="SDL16331.1"/>
    </source>
</evidence>
<feature type="domain" description="HTH LytTR-type" evidence="3">
    <location>
        <begin position="132"/>
        <end position="220"/>
    </location>
</feature>
<dbReference type="InterPro" id="IPR007492">
    <property type="entry name" value="LytTR_DNA-bd_dom"/>
</dbReference>
<organism evidence="4 5">
    <name type="scientific">Siphonobacter aquaeclarae</name>
    <dbReference type="NCBI Taxonomy" id="563176"/>
    <lineage>
        <taxon>Bacteria</taxon>
        <taxon>Pseudomonadati</taxon>
        <taxon>Bacteroidota</taxon>
        <taxon>Cytophagia</taxon>
        <taxon>Cytophagales</taxon>
        <taxon>Cytophagaceae</taxon>
        <taxon>Siphonobacter</taxon>
    </lineage>
</organism>
<dbReference type="SMART" id="SM00448">
    <property type="entry name" value="REC"/>
    <property type="match status" value="1"/>
</dbReference>
<keyword evidence="1" id="KW-0597">Phosphoprotein</keyword>
<sequence length="220" mass="24596">MTLRCIAVDDEPVALEIIRSHAEKIPYLNVLGTFTSGSEALAFARREAVDLIFLDVRMPDISGLDLAALFGDRARIIFTTAYVEFAVQGFELDAEDYLLKPIGFARFLKACERACKPAAQQYLFLKEGYDWVRVDTSMLLYAESADNYVSFVSVSGKTLVRMTLSEALDRLPSGEFIRIHKSFVVSLRHVQKVERHQVIAGGKAIPLAASYREALLKRLG</sequence>
<dbReference type="InterPro" id="IPR001789">
    <property type="entry name" value="Sig_transdc_resp-reg_receiver"/>
</dbReference>
<dbReference type="Proteomes" id="UP000198901">
    <property type="component" value="Unassembled WGS sequence"/>
</dbReference>
<protein>
    <submittedName>
        <fullName evidence="4">Two component transcriptional regulator, LytTR family</fullName>
    </submittedName>
</protein>
<gene>
    <name evidence="4" type="ORF">SAMN04488090_0202</name>
</gene>
<proteinExistence type="predicted"/>
<dbReference type="InterPro" id="IPR011006">
    <property type="entry name" value="CheY-like_superfamily"/>
</dbReference>
<dbReference type="InterPro" id="IPR046947">
    <property type="entry name" value="LytR-like"/>
</dbReference>